<evidence type="ECO:0000313" key="2">
    <source>
        <dbReference type="EMBL" id="CAB3993370.1"/>
    </source>
</evidence>
<keyword evidence="3" id="KW-1185">Reference proteome</keyword>
<name>A0A6S7HAW6_PARCT</name>
<dbReference type="GO" id="GO:0030031">
    <property type="term" value="P:cell projection assembly"/>
    <property type="evidence" value="ECO:0007669"/>
    <property type="project" value="TreeGrafter"/>
</dbReference>
<dbReference type="Pfam" id="PF09735">
    <property type="entry name" value="Nckap1"/>
    <property type="match status" value="1"/>
</dbReference>
<reference evidence="2" key="1">
    <citation type="submission" date="2020-04" db="EMBL/GenBank/DDBJ databases">
        <authorList>
            <person name="Alioto T."/>
            <person name="Alioto T."/>
            <person name="Gomez Garrido J."/>
        </authorList>
    </citation>
    <scope>NUCLEOTIDE SEQUENCE</scope>
    <source>
        <strain evidence="2">A484AB</strain>
    </source>
</reference>
<dbReference type="GO" id="GO:0048812">
    <property type="term" value="P:neuron projection morphogenesis"/>
    <property type="evidence" value="ECO:0007669"/>
    <property type="project" value="TreeGrafter"/>
</dbReference>
<evidence type="ECO:0000313" key="3">
    <source>
        <dbReference type="Proteomes" id="UP001152795"/>
    </source>
</evidence>
<dbReference type="OrthoDB" id="548214at2759"/>
<sequence length="1065" mass="121653">GQAQPIQGQEKDIVKGLSNYYYTFVDVMQFKDHTSEILTMIDASFVNFDISLNFDLTRAYLDLIVTYVSLMLLIARVEDRKAVLGLFNYAYEAQNGRSDEYFPRLGQLIMDYENPLKKLSEDFTTHQQRVSQALHSVHAIYVRRNQTGEQWRQSQLLSIISTPATMLEPAQSEVVACEYLPLSAMNKWILFCYCLCYNHINDPGAVDIWKAALCDGYCLSLCRDEVYMVHKEFHTFFDALKGQSKRAKEIQECGSISLSNSPAIHRERRNYLRAAMQELSHIIADQPGLFGPKALVVIQALSLSSDEVHWLIRHKEHNPPKGKKNPDDYVDARLSHMLFLIEELYAMMLKYTSVLQRYYIQYMSGFDNSLLKEILQKIPIVPEDVSLLMTSFTNTLSSLSVKQVESNTEFDFDGLRLDWIRLQAYTSIRGAAPEIKDIRDMAVLLNTISFHSKLVDNQEGLLNEVADLTFFCFYPTSLEEAFHQCLSSLGQQKYSITFPLLCSHFMSATNPSCPEERHLLGERSLSAVNMFLDAIAKQAKEVVQQYCKEHLKLFHQLDPLNALHLLVDAAAKKKKDKNKKNQQPEMAMPGDESYRKTREALTQLDAKLLALSDLAVALNYVSHIQVWEHNFAPKEFLAVHLEDFFSKSVVKLTGYDSEKQEINRPSELLNNVKVLMGVLRCVENYANVDMSRICNHAMLQQTQPVDSHGGITVCGMYSQWYVEILLRQVSTGNMLYSPNRRSFITKTATTNFKADEFTDPVELRALATLLGPYGMKYLGDRMLQQIASQMGEVKKLVKTNKDVLTSLRSSLDKQEHSLELVRRLKNTDDLLIRMTIVGVILAFRELTQEALRDTLEKRVPFLVCYVNDFQQHFSKESENRVLVDEMAIAAGYTCDVDRSLCTVLKQHREKKSEDDIQIWSLLLVFLGAGIPFQASKDDCEYNPNLEAHENNFHCLAKAIDRISVALCSNNGDNIEVRLREFLVIASSSLLKLGLESEKDMPRNRESVYLLLDMIIQESPFLTMDILESCFPYSLLRNAYHQVYKKRIGGKKARSVATTVDDSSVL</sequence>
<dbReference type="PANTHER" id="PTHR12093:SF10">
    <property type="entry name" value="MEMBRANE-ASSOCIATED PROTEIN HEM"/>
    <property type="match status" value="1"/>
</dbReference>
<dbReference type="EMBL" id="CACRXK020002248">
    <property type="protein sequence ID" value="CAB3993370.1"/>
    <property type="molecule type" value="Genomic_DNA"/>
</dbReference>
<dbReference type="AlphaFoldDB" id="A0A6S7HAW6"/>
<protein>
    <submittedName>
        <fullName evidence="2">Nck-associated 1 homolog</fullName>
    </submittedName>
</protein>
<comment type="caution">
    <text evidence="2">The sequence shown here is derived from an EMBL/GenBank/DDBJ whole genome shotgun (WGS) entry which is preliminary data.</text>
</comment>
<dbReference type="Proteomes" id="UP001152795">
    <property type="component" value="Unassembled WGS sequence"/>
</dbReference>
<feature type="non-terminal residue" evidence="2">
    <location>
        <position position="1"/>
    </location>
</feature>
<dbReference type="PANTHER" id="PTHR12093">
    <property type="entry name" value="NCK-ASSOCIATED PROTEIN 1"/>
    <property type="match status" value="1"/>
</dbReference>
<evidence type="ECO:0000256" key="1">
    <source>
        <dbReference type="ARBA" id="ARBA00037947"/>
    </source>
</evidence>
<accession>A0A6S7HAW6</accession>
<dbReference type="GO" id="GO:0030866">
    <property type="term" value="P:cortical actin cytoskeleton organization"/>
    <property type="evidence" value="ECO:0007669"/>
    <property type="project" value="TreeGrafter"/>
</dbReference>
<dbReference type="GO" id="GO:0016477">
    <property type="term" value="P:cell migration"/>
    <property type="evidence" value="ECO:0007669"/>
    <property type="project" value="TreeGrafter"/>
</dbReference>
<comment type="similarity">
    <text evidence="1">Belongs to the HEM-1/HEM-2 family.</text>
</comment>
<dbReference type="InterPro" id="IPR019137">
    <property type="entry name" value="Nck-associated_protein-1"/>
</dbReference>
<dbReference type="GO" id="GO:0031209">
    <property type="term" value="C:SCAR complex"/>
    <property type="evidence" value="ECO:0007669"/>
    <property type="project" value="TreeGrafter"/>
</dbReference>
<organism evidence="2 3">
    <name type="scientific">Paramuricea clavata</name>
    <name type="common">Red gorgonian</name>
    <name type="synonym">Violescent sea-whip</name>
    <dbReference type="NCBI Taxonomy" id="317549"/>
    <lineage>
        <taxon>Eukaryota</taxon>
        <taxon>Metazoa</taxon>
        <taxon>Cnidaria</taxon>
        <taxon>Anthozoa</taxon>
        <taxon>Octocorallia</taxon>
        <taxon>Malacalcyonacea</taxon>
        <taxon>Plexauridae</taxon>
        <taxon>Paramuricea</taxon>
    </lineage>
</organism>
<proteinExistence type="inferred from homology"/>
<gene>
    <name evidence="2" type="ORF">PACLA_8A007415</name>
</gene>